<evidence type="ECO:0000313" key="1">
    <source>
        <dbReference type="EMBL" id="WIY50279.1"/>
    </source>
</evidence>
<accession>A0ABY9ATR8</accession>
<reference evidence="1 2" key="1">
    <citation type="submission" date="2023-06" db="EMBL/GenBank/DDBJ databases">
        <authorList>
            <person name="Ham H."/>
            <person name="Park D.S."/>
        </authorList>
    </citation>
    <scope>NUCLEOTIDE SEQUENCE [LARGE SCALE GENOMIC DNA]</scope>
    <source>
        <strain evidence="1 2">KACC 17005</strain>
    </source>
</reference>
<dbReference type="Proteomes" id="UP001242732">
    <property type="component" value="Chromosome"/>
</dbReference>
<organism evidence="1 2">
    <name type="scientific">Paracidovorax citrulli</name>
    <name type="common">Acidovorax citrulli</name>
    <dbReference type="NCBI Taxonomy" id="80869"/>
    <lineage>
        <taxon>Bacteria</taxon>
        <taxon>Pseudomonadati</taxon>
        <taxon>Pseudomonadota</taxon>
        <taxon>Betaproteobacteria</taxon>
        <taxon>Burkholderiales</taxon>
        <taxon>Comamonadaceae</taxon>
        <taxon>Paracidovorax</taxon>
    </lineage>
</organism>
<dbReference type="RefSeq" id="WP_017438241.1">
    <property type="nucleotide sequence ID" value="NZ_CP023687.1"/>
</dbReference>
<dbReference type="GeneID" id="79791611"/>
<keyword evidence="2" id="KW-1185">Reference proteome</keyword>
<evidence type="ECO:0000313" key="2">
    <source>
        <dbReference type="Proteomes" id="UP001242732"/>
    </source>
</evidence>
<proteinExistence type="predicted"/>
<protein>
    <submittedName>
        <fullName evidence="1">Uncharacterized protein</fullName>
    </submittedName>
</protein>
<dbReference type="EMBL" id="CP127363">
    <property type="protein sequence ID" value="WIY50279.1"/>
    <property type="molecule type" value="Genomic_DNA"/>
</dbReference>
<name>A0ABY9ATR8_PARCI</name>
<gene>
    <name evidence="1" type="ORF">QRO08_06840</name>
</gene>
<sequence length="1062" mass="111394">MTRLKQIRDSLRDSAFQHGVGVSQSTVSPAFNPFNTRTSSAQPKLGSFVYQDGAAAPVVPKSLRDAPGTAERAQPGKGPALNALQQDAGIHRTIGKHFRGSDAERRALESNVTEFKAARGLSTGEAIVLTKALALRMGGGIAQAQRVLEALPRVRLAADIVSPRSLPEGEQGEALRMAWKFAAGIEGLKGGKGLDILAKATGRSDGVQGPAFGTAEQGALRAYLRAASEVARAAAAAGVDAPGFDPASMYAHGKVGEAIRRAGGDWPGRAGTATPSGVSLTLAEKALLAVRDELDPAVDAIHGCRFAVQMLRGGMPTDAPRNPDGTKSEFQQVESRASKTLGAHLNRAVASPTGFQAMADTLRYAALHKGKSPFYAYDALVSARGRNMGFALSHIGGIQEGRAVKDMIEVIESALHGRGGMGGGALPSTRAPVAASDVLADAGAQGTLVRNMARSAILHLAKSEALLLPRLARGDRLSEAAIAKAREAVLATIDLPGGALPEALARHLDDALAQENMRLTPDRLLAWAADAGGPADAAAAEELRTYPAAADTPDWKGFSTAFARASRGEVSLPPNLPLKGRTRAEAAEILASMVRGEELGSGFSLTNAGSTQGTTRNVTQVLSRLASAGAVGLRADLGGGLTRIVGFESGGAADRSSLRMTVSTVRRVQGGVGAALGPKIGQEGTASFSAFVGADVGHSYELVHQEGAVFGFPMHLAGGIAGGRDLAARKARLVKLLIGVPDAGGAYCQPGNEEDRSSLVKRAYQEFGDQISVGRFEMKQKDHRLTGGPAVGAGATVGQLRVGLPQVGLTSEARFGTLEYADLSGTLTLERTSRSQGFRATVAGGLTSLSGLHQVVHPSANPVGMAERMDVAGIGTASADVVRDGETRTDCRIFHDGRELPSSFTMRIFQNSDGAVKELAPDFENYAIDKATKFFPGRLAGDRDAAVRIEKQMMGEHIGRAREHRDMTAATWLYREWNADHIADANLLEADGELSQALGDKRGAELARREIAAIHEAQEYQEGRFVVTAYEQSMGDTRGINGLMGLRHDVRTTASVRSLNFT</sequence>